<name>A0A3P7NB04_9BILA</name>
<keyword evidence="2" id="KW-1185">Reference proteome</keyword>
<reference evidence="1 2" key="1">
    <citation type="submission" date="2018-11" db="EMBL/GenBank/DDBJ databases">
        <authorList>
            <consortium name="Pathogen Informatics"/>
        </authorList>
    </citation>
    <scope>NUCLEOTIDE SEQUENCE [LARGE SCALE GENOMIC DNA]</scope>
</reference>
<dbReference type="Proteomes" id="UP000271098">
    <property type="component" value="Unassembled WGS sequence"/>
</dbReference>
<accession>A0A3P7NB04</accession>
<proteinExistence type="predicted"/>
<gene>
    <name evidence="1" type="ORF">GPUH_LOCUS20986</name>
</gene>
<dbReference type="AlphaFoldDB" id="A0A3P7NB04"/>
<organism evidence="1 2">
    <name type="scientific">Gongylonema pulchrum</name>
    <dbReference type="NCBI Taxonomy" id="637853"/>
    <lineage>
        <taxon>Eukaryota</taxon>
        <taxon>Metazoa</taxon>
        <taxon>Ecdysozoa</taxon>
        <taxon>Nematoda</taxon>
        <taxon>Chromadorea</taxon>
        <taxon>Rhabditida</taxon>
        <taxon>Spirurina</taxon>
        <taxon>Spiruromorpha</taxon>
        <taxon>Spiruroidea</taxon>
        <taxon>Gongylonematidae</taxon>
        <taxon>Gongylonema</taxon>
    </lineage>
</organism>
<evidence type="ECO:0000313" key="2">
    <source>
        <dbReference type="Proteomes" id="UP000271098"/>
    </source>
</evidence>
<dbReference type="OrthoDB" id="297643at2759"/>
<protein>
    <submittedName>
        <fullName evidence="1">Uncharacterized protein</fullName>
    </submittedName>
</protein>
<evidence type="ECO:0000313" key="1">
    <source>
        <dbReference type="EMBL" id="VDN37250.1"/>
    </source>
</evidence>
<sequence>MNTVALNSHGDIRERYLPELLASILTTIAEKNVASIDSQLLVRLLIAAKAILNEVGQSAVVIDAGVVMRRGGEMTRCDETDSIDKPSPVAEEDAVKEQWRVENCLSSCQRLLAQICDWYCKERNAERLRAFHAISALMMEFADFPLYVLRRQENRVKERRQRLIPTNYPVWLSGLLNVLSLDEWEVSLNNAANYQGTDMSISDFYARANALDLTICVYVRSVSVAEQHAAAEGRPKRWFFVAIWVLKVSRIFSRVIFSHKN</sequence>
<dbReference type="EMBL" id="UYRT01091583">
    <property type="protein sequence ID" value="VDN37250.1"/>
    <property type="molecule type" value="Genomic_DNA"/>
</dbReference>